<evidence type="ECO:0000256" key="2">
    <source>
        <dbReference type="ARBA" id="ARBA00016664"/>
    </source>
</evidence>
<dbReference type="EC" id="4.2.1.19" evidence="6 7"/>
<reference evidence="8" key="1">
    <citation type="submission" date="2020-10" db="EMBL/GenBank/DDBJ databases">
        <authorList>
            <person name="Gilroy R."/>
        </authorList>
    </citation>
    <scope>NUCLEOTIDE SEQUENCE</scope>
    <source>
        <strain evidence="8">23406</strain>
    </source>
</reference>
<dbReference type="PANTHER" id="PTHR23133">
    <property type="entry name" value="IMIDAZOLEGLYCEROL-PHOSPHATE DEHYDRATASE HIS7"/>
    <property type="match status" value="1"/>
</dbReference>
<dbReference type="InterPro" id="IPR038494">
    <property type="entry name" value="IGPD_sf"/>
</dbReference>
<keyword evidence="5 6" id="KW-0456">Lyase</keyword>
<dbReference type="GO" id="GO:0005737">
    <property type="term" value="C:cytoplasm"/>
    <property type="evidence" value="ECO:0007669"/>
    <property type="project" value="UniProtKB-SubCell"/>
</dbReference>
<keyword evidence="4 6" id="KW-0368">Histidine biosynthesis</keyword>
<dbReference type="NCBIfam" id="NF002114">
    <property type="entry name" value="PRK00951.2-4"/>
    <property type="match status" value="1"/>
</dbReference>
<dbReference type="Gene3D" id="3.30.230.40">
    <property type="entry name" value="Imidazole glycerol phosphate dehydratase, domain 1"/>
    <property type="match status" value="2"/>
</dbReference>
<dbReference type="AlphaFoldDB" id="A0A9D1SX81"/>
<dbReference type="GO" id="GO:0000105">
    <property type="term" value="P:L-histidine biosynthetic process"/>
    <property type="evidence" value="ECO:0007669"/>
    <property type="project" value="UniProtKB-UniRule"/>
</dbReference>
<evidence type="ECO:0000256" key="6">
    <source>
        <dbReference type="HAMAP-Rule" id="MF_00076"/>
    </source>
</evidence>
<evidence type="ECO:0000313" key="8">
    <source>
        <dbReference type="EMBL" id="HIU99918.1"/>
    </source>
</evidence>
<dbReference type="NCBIfam" id="NF002111">
    <property type="entry name" value="PRK00951.2-1"/>
    <property type="match status" value="1"/>
</dbReference>
<gene>
    <name evidence="6 8" type="primary">hisB</name>
    <name evidence="8" type="ORF">IAB14_02240</name>
</gene>
<dbReference type="FunFam" id="3.30.230.40:FF:000003">
    <property type="entry name" value="Imidazoleglycerol-phosphate dehydratase HisB"/>
    <property type="match status" value="1"/>
</dbReference>
<evidence type="ECO:0000256" key="4">
    <source>
        <dbReference type="ARBA" id="ARBA00023102"/>
    </source>
</evidence>
<dbReference type="CDD" id="cd07914">
    <property type="entry name" value="IGPD"/>
    <property type="match status" value="1"/>
</dbReference>
<keyword evidence="3 6" id="KW-0028">Amino-acid biosynthesis</keyword>
<evidence type="ECO:0000313" key="9">
    <source>
        <dbReference type="Proteomes" id="UP000886891"/>
    </source>
</evidence>
<dbReference type="InterPro" id="IPR020568">
    <property type="entry name" value="Ribosomal_Su5_D2-typ_SF"/>
</dbReference>
<dbReference type="HAMAP" id="MF_00076">
    <property type="entry name" value="HisB"/>
    <property type="match status" value="1"/>
</dbReference>
<evidence type="ECO:0000256" key="7">
    <source>
        <dbReference type="RuleBase" id="RU000599"/>
    </source>
</evidence>
<dbReference type="GO" id="GO:0004424">
    <property type="term" value="F:imidazoleglycerol-phosphate dehydratase activity"/>
    <property type="evidence" value="ECO:0007669"/>
    <property type="project" value="UniProtKB-UniRule"/>
</dbReference>
<evidence type="ECO:0000256" key="3">
    <source>
        <dbReference type="ARBA" id="ARBA00022605"/>
    </source>
</evidence>
<keyword evidence="6" id="KW-0963">Cytoplasm</keyword>
<comment type="similarity">
    <text evidence="6 7">Belongs to the imidazoleglycerol-phosphate dehydratase family.</text>
</comment>
<evidence type="ECO:0000256" key="5">
    <source>
        <dbReference type="ARBA" id="ARBA00023239"/>
    </source>
</evidence>
<dbReference type="FunFam" id="3.30.230.40:FF:000001">
    <property type="entry name" value="Imidazoleglycerol-phosphate dehydratase HisB"/>
    <property type="match status" value="1"/>
</dbReference>
<comment type="caution">
    <text evidence="8">The sequence shown here is derived from an EMBL/GenBank/DDBJ whole genome shotgun (WGS) entry which is preliminary data.</text>
</comment>
<evidence type="ECO:0000256" key="1">
    <source>
        <dbReference type="ARBA" id="ARBA00005047"/>
    </source>
</evidence>
<accession>A0A9D1SX81</accession>
<dbReference type="SUPFAM" id="SSF54211">
    <property type="entry name" value="Ribosomal protein S5 domain 2-like"/>
    <property type="match status" value="2"/>
</dbReference>
<comment type="subcellular location">
    <subcellularLocation>
        <location evidence="6 7">Cytoplasm</location>
    </subcellularLocation>
</comment>
<proteinExistence type="inferred from homology"/>
<comment type="pathway">
    <text evidence="1 6 7">Amino-acid biosynthesis; L-histidine biosynthesis; L-histidine from 5-phospho-alpha-D-ribose 1-diphosphate: step 6/9.</text>
</comment>
<protein>
    <recommendedName>
        <fullName evidence="2 6">Imidazoleglycerol-phosphate dehydratase</fullName>
        <shortName evidence="6">IGPD</shortName>
        <ecNumber evidence="6 7">4.2.1.19</ecNumber>
    </recommendedName>
</protein>
<comment type="catalytic activity">
    <reaction evidence="6 7">
        <text>D-erythro-1-(imidazol-4-yl)glycerol 3-phosphate = 3-(imidazol-4-yl)-2-oxopropyl phosphate + H2O</text>
        <dbReference type="Rhea" id="RHEA:11040"/>
        <dbReference type="ChEBI" id="CHEBI:15377"/>
        <dbReference type="ChEBI" id="CHEBI:57766"/>
        <dbReference type="ChEBI" id="CHEBI:58278"/>
        <dbReference type="EC" id="4.2.1.19"/>
    </reaction>
</comment>
<dbReference type="Pfam" id="PF00475">
    <property type="entry name" value="IGPD"/>
    <property type="match status" value="1"/>
</dbReference>
<reference evidence="8" key="2">
    <citation type="journal article" date="2021" name="PeerJ">
        <title>Extensive microbial diversity within the chicken gut microbiome revealed by metagenomics and culture.</title>
        <authorList>
            <person name="Gilroy R."/>
            <person name="Ravi A."/>
            <person name="Getino M."/>
            <person name="Pursley I."/>
            <person name="Horton D.L."/>
            <person name="Alikhan N.F."/>
            <person name="Baker D."/>
            <person name="Gharbi K."/>
            <person name="Hall N."/>
            <person name="Watson M."/>
            <person name="Adriaenssens E.M."/>
            <person name="Foster-Nyarko E."/>
            <person name="Jarju S."/>
            <person name="Secka A."/>
            <person name="Antonio M."/>
            <person name="Oren A."/>
            <person name="Chaudhuri R.R."/>
            <person name="La Ragione R."/>
            <person name="Hildebrand F."/>
            <person name="Pallen M.J."/>
        </authorList>
    </citation>
    <scope>NUCLEOTIDE SEQUENCE</scope>
    <source>
        <strain evidence="8">23406</strain>
    </source>
</reference>
<dbReference type="PROSITE" id="PS00955">
    <property type="entry name" value="IGP_DEHYDRATASE_2"/>
    <property type="match status" value="1"/>
</dbReference>
<organism evidence="8 9">
    <name type="scientific">Candidatus Stercoripulliclostridium merdipullorum</name>
    <dbReference type="NCBI Taxonomy" id="2840952"/>
    <lineage>
        <taxon>Bacteria</taxon>
        <taxon>Bacillati</taxon>
        <taxon>Bacillota</taxon>
        <taxon>Clostridia</taxon>
        <taxon>Eubacteriales</taxon>
        <taxon>Candidatus Stercoripulliclostridium</taxon>
    </lineage>
</organism>
<dbReference type="Proteomes" id="UP000886891">
    <property type="component" value="Unassembled WGS sequence"/>
</dbReference>
<name>A0A9D1SX81_9FIRM</name>
<dbReference type="PANTHER" id="PTHR23133:SF2">
    <property type="entry name" value="IMIDAZOLEGLYCEROL-PHOSPHATE DEHYDRATASE"/>
    <property type="match status" value="1"/>
</dbReference>
<dbReference type="InterPro" id="IPR000807">
    <property type="entry name" value="ImidazoleglycerolP_deHydtase"/>
</dbReference>
<sequence>MRISEVARKTKETVIRLGFNLDGKGKAAIDTGVGFLDHMLELFALHGGCDLDVKCDGDLKVDSHHTVEDVGICLGKAIAEALGDKKGIVRYGSILLPMDDALIAVAVDLGGRSYLNCDVAFPASKIGTFDTELIEEFFTALIRESGINLHFVRMAGKNGHHIAEAMFKGFGRALCQAAAIDYKNADRTPSTKGTL</sequence>
<dbReference type="PROSITE" id="PS00954">
    <property type="entry name" value="IGP_DEHYDRATASE_1"/>
    <property type="match status" value="1"/>
</dbReference>
<dbReference type="InterPro" id="IPR020565">
    <property type="entry name" value="ImidazoleglycerP_deHydtase_CS"/>
</dbReference>
<dbReference type="EMBL" id="DVOH01000016">
    <property type="protein sequence ID" value="HIU99918.1"/>
    <property type="molecule type" value="Genomic_DNA"/>
</dbReference>